<evidence type="ECO:0000259" key="5">
    <source>
        <dbReference type="Pfam" id="PF01343"/>
    </source>
</evidence>
<dbReference type="EMBL" id="UGPP01000001">
    <property type="protein sequence ID" value="STY71116.1"/>
    <property type="molecule type" value="Genomic_DNA"/>
</dbReference>
<dbReference type="GO" id="GO:0004176">
    <property type="term" value="F:ATP-dependent peptidase activity"/>
    <property type="evidence" value="ECO:0007669"/>
    <property type="project" value="InterPro"/>
</dbReference>
<evidence type="ECO:0000256" key="1">
    <source>
        <dbReference type="ARBA" id="ARBA00008683"/>
    </source>
</evidence>
<dbReference type="InterPro" id="IPR004635">
    <property type="entry name" value="Pept_S49_SppA"/>
</dbReference>
<dbReference type="GO" id="GO:0006508">
    <property type="term" value="P:proteolysis"/>
    <property type="evidence" value="ECO:0007669"/>
    <property type="project" value="UniProtKB-KW"/>
</dbReference>
<dbReference type="GO" id="GO:0004252">
    <property type="term" value="F:serine-type endopeptidase activity"/>
    <property type="evidence" value="ECO:0007669"/>
    <property type="project" value="InterPro"/>
</dbReference>
<keyword evidence="4" id="KW-0720">Serine protease</keyword>
<evidence type="ECO:0000313" key="7">
    <source>
        <dbReference type="Proteomes" id="UP000255234"/>
    </source>
</evidence>
<dbReference type="NCBIfam" id="TIGR00706">
    <property type="entry name" value="SppA_dom"/>
    <property type="match status" value="1"/>
</dbReference>
<sequence length="274" mass="30191">MKFFKQKNIEVITIEGIIKAYGKNGFSKKKNTIELLDELNNIANNEKIDGVLLRLDSPGGAAGTSEEIYQAVKHIASKKPVIASIGNTGCSGAYLIACGANEIIASNMSIVGSIGAIMTIPNVSKLKDKIGIDVTTIKSGNMKDICNVFKDMNEEERKLVQDLVSECHQNFINIVKEARKDKMSDNIDEVLDGRVLSSRTALQYGLIDKIGTYDDAIELLCKKLSTDRSKINIKYEKQKTNIISKLIQTSASGFIDCLLSNDFDNINCLQKFKL</sequence>
<dbReference type="CDD" id="cd07023">
    <property type="entry name" value="S49_Sppa_N_C"/>
    <property type="match status" value="1"/>
</dbReference>
<evidence type="ECO:0000256" key="4">
    <source>
        <dbReference type="ARBA" id="ARBA00022825"/>
    </source>
</evidence>
<feature type="domain" description="Peptidase S49" evidence="5">
    <location>
        <begin position="76"/>
        <end position="222"/>
    </location>
</feature>
<reference evidence="6 7" key="1">
    <citation type="submission" date="2018-06" db="EMBL/GenBank/DDBJ databases">
        <authorList>
            <consortium name="Pathogen Informatics"/>
            <person name="Doyle S."/>
        </authorList>
    </citation>
    <scope>NUCLEOTIDE SEQUENCE [LARGE SCALE GENOMIC DNA]</scope>
    <source>
        <strain evidence="6 7">NCTC10571</strain>
    </source>
</reference>
<protein>
    <submittedName>
        <fullName evidence="6">Probable protease sohB</fullName>
        <ecNumber evidence="6">3.4.21.-</ecNumber>
    </submittedName>
</protein>
<organism evidence="6 7">
    <name type="scientific">Megamonas hypermegale</name>
    <dbReference type="NCBI Taxonomy" id="158847"/>
    <lineage>
        <taxon>Bacteria</taxon>
        <taxon>Bacillati</taxon>
        <taxon>Bacillota</taxon>
        <taxon>Negativicutes</taxon>
        <taxon>Selenomonadales</taxon>
        <taxon>Selenomonadaceae</taxon>
        <taxon>Megamonas</taxon>
    </lineage>
</organism>
<comment type="similarity">
    <text evidence="1">Belongs to the peptidase S49 family.</text>
</comment>
<dbReference type="SUPFAM" id="SSF52096">
    <property type="entry name" value="ClpP/crotonase"/>
    <property type="match status" value="1"/>
</dbReference>
<keyword evidence="2 6" id="KW-0645">Protease</keyword>
<proteinExistence type="inferred from homology"/>
<dbReference type="PANTHER" id="PTHR42987">
    <property type="entry name" value="PEPTIDASE S49"/>
    <property type="match status" value="1"/>
</dbReference>
<name>A0A378NTB8_9FIRM</name>
<dbReference type="Gene3D" id="3.90.226.10">
    <property type="entry name" value="2-enoyl-CoA Hydratase, Chain A, domain 1"/>
    <property type="match status" value="1"/>
</dbReference>
<keyword evidence="3 6" id="KW-0378">Hydrolase</keyword>
<evidence type="ECO:0000313" key="6">
    <source>
        <dbReference type="EMBL" id="STY71116.1"/>
    </source>
</evidence>
<gene>
    <name evidence="6" type="primary">sohB</name>
    <name evidence="6" type="ORF">NCTC10571_01268</name>
</gene>
<dbReference type="PRINTS" id="PR00127">
    <property type="entry name" value="CLPPROTEASEP"/>
</dbReference>
<dbReference type="Pfam" id="PF01343">
    <property type="entry name" value="Peptidase_S49"/>
    <property type="match status" value="1"/>
</dbReference>
<dbReference type="PANTHER" id="PTHR42987:SF4">
    <property type="entry name" value="PROTEASE SOHB-RELATED"/>
    <property type="match status" value="1"/>
</dbReference>
<dbReference type="InterPro" id="IPR001907">
    <property type="entry name" value="ClpP"/>
</dbReference>
<dbReference type="Proteomes" id="UP000255234">
    <property type="component" value="Unassembled WGS sequence"/>
</dbReference>
<evidence type="ECO:0000256" key="3">
    <source>
        <dbReference type="ARBA" id="ARBA00022801"/>
    </source>
</evidence>
<dbReference type="InterPro" id="IPR047272">
    <property type="entry name" value="S49_SppA_C"/>
</dbReference>
<dbReference type="EC" id="3.4.21.-" evidence="6"/>
<dbReference type="InterPro" id="IPR002142">
    <property type="entry name" value="Peptidase_S49"/>
</dbReference>
<dbReference type="AlphaFoldDB" id="A0A378NTB8"/>
<dbReference type="Gene3D" id="6.20.330.10">
    <property type="match status" value="1"/>
</dbReference>
<accession>A0A378NTB8</accession>
<evidence type="ECO:0000256" key="2">
    <source>
        <dbReference type="ARBA" id="ARBA00022670"/>
    </source>
</evidence>
<dbReference type="InterPro" id="IPR029045">
    <property type="entry name" value="ClpP/crotonase-like_dom_sf"/>
</dbReference>